<dbReference type="PANTHER" id="PTHR46181">
    <property type="entry name" value="MITOCHONDRIAL GLYCINE TRANSPORTER"/>
    <property type="match status" value="1"/>
</dbReference>
<evidence type="ECO:0000256" key="8">
    <source>
        <dbReference type="ARBA" id="ARBA00023136"/>
    </source>
</evidence>
<evidence type="ECO:0000256" key="4">
    <source>
        <dbReference type="ARBA" id="ARBA00022737"/>
    </source>
</evidence>
<comment type="subcellular location">
    <subcellularLocation>
        <location evidence="1">Membrane</location>
        <topology evidence="1">Multi-pass membrane protein</topology>
    </subcellularLocation>
    <subcellularLocation>
        <location evidence="10">Mitochondrion inner membrane</location>
        <topology evidence="10">Multi-pass membrane protein</topology>
    </subcellularLocation>
</comment>
<keyword evidence="5 10" id="KW-0999">Mitochondrion inner membrane</keyword>
<evidence type="ECO:0000256" key="10">
    <source>
        <dbReference type="HAMAP-Rule" id="MF_03064"/>
    </source>
</evidence>
<comment type="similarity">
    <text evidence="10">Belongs to the mitochondrial carrier (TC 2.A.29) family. SLC25A38 subfamily.</text>
</comment>
<proteinExistence type="inferred from homology"/>
<dbReference type="PANTHER" id="PTHR46181:SF3">
    <property type="entry name" value="MITOCHONDRIAL GLYCINE TRANSPORTER"/>
    <property type="match status" value="1"/>
</dbReference>
<dbReference type="AlphaFoldDB" id="A0A3N4HA08"/>
<dbReference type="InterPro" id="IPR030847">
    <property type="entry name" value="Hem25/SLC25A38"/>
</dbReference>
<dbReference type="Proteomes" id="UP000275078">
    <property type="component" value="Unassembled WGS sequence"/>
</dbReference>
<comment type="function">
    <text evidence="10">Mitochondrial glycine transporter that imports glycine into the mitochondrial matrix. Plays an important role in providing glycine for the first enzymatic step in heme biosynthesis, the condensation of glycine with succinyl-CoA to produce 5-aminolevulinate (ALA) in the miochondrial matrix.</text>
</comment>
<dbReference type="GO" id="GO:0005743">
    <property type="term" value="C:mitochondrial inner membrane"/>
    <property type="evidence" value="ECO:0007669"/>
    <property type="project" value="UniProtKB-SubCell"/>
</dbReference>
<dbReference type="InterPro" id="IPR023395">
    <property type="entry name" value="MCP_dom_sf"/>
</dbReference>
<dbReference type="STRING" id="1160509.A0A3N4HA08"/>
<gene>
    <name evidence="12" type="ORF">BJ508DRAFT_419928</name>
</gene>
<protein>
    <recommendedName>
        <fullName evidence="10">Mitochondrial glycine transporter</fullName>
    </recommendedName>
    <alternativeName>
        <fullName evidence="10">Solute carrier family 25 member 38 homolog</fullName>
    </alternativeName>
</protein>
<keyword evidence="8 10" id="KW-0472">Membrane</keyword>
<evidence type="ECO:0000256" key="7">
    <source>
        <dbReference type="ARBA" id="ARBA00023128"/>
    </source>
</evidence>
<name>A0A3N4HA08_ASCIM</name>
<keyword evidence="3 10" id="KW-0812">Transmembrane</keyword>
<dbReference type="Gene3D" id="1.50.40.10">
    <property type="entry name" value="Mitochondrial carrier domain"/>
    <property type="match status" value="1"/>
</dbReference>
<feature type="repeat" description="Solcar" evidence="11">
    <location>
        <begin position="123"/>
        <end position="207"/>
    </location>
</feature>
<evidence type="ECO:0000256" key="2">
    <source>
        <dbReference type="ARBA" id="ARBA00022448"/>
    </source>
</evidence>
<dbReference type="SUPFAM" id="SSF103506">
    <property type="entry name" value="Mitochondrial carrier"/>
    <property type="match status" value="1"/>
</dbReference>
<evidence type="ECO:0000256" key="9">
    <source>
        <dbReference type="ARBA" id="ARBA00034060"/>
    </source>
</evidence>
<evidence type="ECO:0000256" key="6">
    <source>
        <dbReference type="ARBA" id="ARBA00022989"/>
    </source>
</evidence>
<dbReference type="Pfam" id="PF00153">
    <property type="entry name" value="Mito_carr"/>
    <property type="match status" value="3"/>
</dbReference>
<keyword evidence="2 10" id="KW-0813">Transport</keyword>
<reference evidence="12 13" key="1">
    <citation type="journal article" date="2018" name="Nat. Ecol. Evol.">
        <title>Pezizomycetes genomes reveal the molecular basis of ectomycorrhizal truffle lifestyle.</title>
        <authorList>
            <person name="Murat C."/>
            <person name="Payen T."/>
            <person name="Noel B."/>
            <person name="Kuo A."/>
            <person name="Morin E."/>
            <person name="Chen J."/>
            <person name="Kohler A."/>
            <person name="Krizsan K."/>
            <person name="Balestrini R."/>
            <person name="Da Silva C."/>
            <person name="Montanini B."/>
            <person name="Hainaut M."/>
            <person name="Levati E."/>
            <person name="Barry K.W."/>
            <person name="Belfiori B."/>
            <person name="Cichocki N."/>
            <person name="Clum A."/>
            <person name="Dockter R.B."/>
            <person name="Fauchery L."/>
            <person name="Guy J."/>
            <person name="Iotti M."/>
            <person name="Le Tacon F."/>
            <person name="Lindquist E.A."/>
            <person name="Lipzen A."/>
            <person name="Malagnac F."/>
            <person name="Mello A."/>
            <person name="Molinier V."/>
            <person name="Miyauchi S."/>
            <person name="Poulain J."/>
            <person name="Riccioni C."/>
            <person name="Rubini A."/>
            <person name="Sitrit Y."/>
            <person name="Splivallo R."/>
            <person name="Traeger S."/>
            <person name="Wang M."/>
            <person name="Zifcakova L."/>
            <person name="Wipf D."/>
            <person name="Zambonelli A."/>
            <person name="Paolocci F."/>
            <person name="Nowrousian M."/>
            <person name="Ottonello S."/>
            <person name="Baldrian P."/>
            <person name="Spatafora J.W."/>
            <person name="Henrissat B."/>
            <person name="Nagy L.G."/>
            <person name="Aury J.M."/>
            <person name="Wincker P."/>
            <person name="Grigoriev I.V."/>
            <person name="Bonfante P."/>
            <person name="Martin F.M."/>
        </authorList>
    </citation>
    <scope>NUCLEOTIDE SEQUENCE [LARGE SCALE GENOMIC DNA]</scope>
    <source>
        <strain evidence="12 13">RN42</strain>
    </source>
</reference>
<evidence type="ECO:0000256" key="3">
    <source>
        <dbReference type="ARBA" id="ARBA00022692"/>
    </source>
</evidence>
<organism evidence="12 13">
    <name type="scientific">Ascobolus immersus RN42</name>
    <dbReference type="NCBI Taxonomy" id="1160509"/>
    <lineage>
        <taxon>Eukaryota</taxon>
        <taxon>Fungi</taxon>
        <taxon>Dikarya</taxon>
        <taxon>Ascomycota</taxon>
        <taxon>Pezizomycotina</taxon>
        <taxon>Pezizomycetes</taxon>
        <taxon>Pezizales</taxon>
        <taxon>Ascobolaceae</taxon>
        <taxon>Ascobolus</taxon>
    </lineage>
</organism>
<evidence type="ECO:0000256" key="5">
    <source>
        <dbReference type="ARBA" id="ARBA00022792"/>
    </source>
</evidence>
<dbReference type="PROSITE" id="PS50920">
    <property type="entry name" value="SOLCAR"/>
    <property type="match status" value="3"/>
</dbReference>
<keyword evidence="7 10" id="KW-0496">Mitochondrion</keyword>
<comment type="catalytic activity">
    <reaction evidence="9 10">
        <text>glycine(in) = glycine(out)</text>
        <dbReference type="Rhea" id="RHEA:70715"/>
        <dbReference type="ChEBI" id="CHEBI:57305"/>
    </reaction>
</comment>
<evidence type="ECO:0000256" key="11">
    <source>
        <dbReference type="PROSITE-ProRule" id="PRU00282"/>
    </source>
</evidence>
<keyword evidence="13" id="KW-1185">Reference proteome</keyword>
<dbReference type="HAMAP" id="MF_03064">
    <property type="entry name" value="SLC25A38"/>
    <property type="match status" value="1"/>
</dbReference>
<accession>A0A3N4HA08</accession>
<feature type="repeat" description="Solcar" evidence="11">
    <location>
        <begin position="18"/>
        <end position="97"/>
    </location>
</feature>
<evidence type="ECO:0000256" key="1">
    <source>
        <dbReference type="ARBA" id="ARBA00004141"/>
    </source>
</evidence>
<evidence type="ECO:0000313" key="13">
    <source>
        <dbReference type="Proteomes" id="UP000275078"/>
    </source>
</evidence>
<sequence length="314" mass="34349">MATTATPAFPPPTAPPPRRTLTHLTAGLFSGITSAVVLQPADLLKTRIQQSPPHTTLLHLIRTLPLPELWRGTVPSALRTGFGSAFYFTTLNHLREAVSKWNYIKPRIAGSRSSSDSSTLVKLSPTGNLLTGAVARASVGYIMMPITIIKVRFESDVFAYRSIGGAARDIFKTLGIKGFFAGYGATAVRDAPYAGLYVLFYESSKKQLGHLFPGPKGEGEMTQTRAWTINTASAMLSGAAATTLTNPFDTIKTRIQVWPERYKNTWRAGVMIIRDEGVRRMFDGLGLRIARKAVSSGVVWGAYEWAVRGGWKRE</sequence>
<keyword evidence="6 10" id="KW-1133">Transmembrane helix</keyword>
<dbReference type="GO" id="GO:0015187">
    <property type="term" value="F:glycine transmembrane transporter activity"/>
    <property type="evidence" value="ECO:0007669"/>
    <property type="project" value="UniProtKB-UniRule"/>
</dbReference>
<keyword evidence="4 10" id="KW-0677">Repeat</keyword>
<feature type="repeat" description="Solcar" evidence="11">
    <location>
        <begin position="225"/>
        <end position="309"/>
    </location>
</feature>
<evidence type="ECO:0000313" key="12">
    <source>
        <dbReference type="EMBL" id="RPA71412.1"/>
    </source>
</evidence>
<dbReference type="OrthoDB" id="1924968at2759"/>
<dbReference type="EMBL" id="ML119932">
    <property type="protein sequence ID" value="RPA71412.1"/>
    <property type="molecule type" value="Genomic_DNA"/>
</dbReference>
<dbReference type="InterPro" id="IPR018108">
    <property type="entry name" value="MCP_transmembrane"/>
</dbReference>
<dbReference type="GO" id="GO:1904983">
    <property type="term" value="P:glycine import into mitochondrion"/>
    <property type="evidence" value="ECO:0007669"/>
    <property type="project" value="UniProtKB-UniRule"/>
</dbReference>